<evidence type="ECO:0000256" key="1">
    <source>
        <dbReference type="SAM" id="Phobius"/>
    </source>
</evidence>
<sequence>MPHKNPGKNKKILLKNMLYRPTINLLPDTKKNQLQNLVRFIFAKDLLETMLLFYSLLAIIFVWSWLALQEDYNNMAQSATLVNRESSTTNREVRNVNNIIRQFNLSTANYIQTTPVLKHLIETTPSNIKINSLIFNRAQKQLTISGIALTRDDLLNYENIIKTYSWTKKYTTPISQLLQKENINFEIRVQADLSEPIAQSEIISNTQAQ</sequence>
<reference evidence="2 3" key="1">
    <citation type="journal article" date="2016" name="Nat. Commun.">
        <title>Thousands of microbial genomes shed light on interconnected biogeochemical processes in an aquifer system.</title>
        <authorList>
            <person name="Anantharaman K."/>
            <person name="Brown C.T."/>
            <person name="Hug L.A."/>
            <person name="Sharon I."/>
            <person name="Castelle C.J."/>
            <person name="Probst A.J."/>
            <person name="Thomas B.C."/>
            <person name="Singh A."/>
            <person name="Wilkins M.J."/>
            <person name="Karaoz U."/>
            <person name="Brodie E.L."/>
            <person name="Williams K.H."/>
            <person name="Hubbard S.S."/>
            <person name="Banfield J.F."/>
        </authorList>
    </citation>
    <scope>NUCLEOTIDE SEQUENCE [LARGE SCALE GENOMIC DNA]</scope>
</reference>
<comment type="caution">
    <text evidence="2">The sequence shown here is derived from an EMBL/GenBank/DDBJ whole genome shotgun (WGS) entry which is preliminary data.</text>
</comment>
<proteinExistence type="predicted"/>
<dbReference type="STRING" id="1798709.A2538_01420"/>
<protein>
    <submittedName>
        <fullName evidence="2">Uncharacterized protein</fullName>
    </submittedName>
</protein>
<name>A0A1F6PDI7_9BACT</name>
<keyword evidence="1" id="KW-0472">Membrane</keyword>
<dbReference type="AlphaFoldDB" id="A0A1F6PDI7"/>
<evidence type="ECO:0000313" key="3">
    <source>
        <dbReference type="Proteomes" id="UP000178254"/>
    </source>
</evidence>
<keyword evidence="1" id="KW-1133">Transmembrane helix</keyword>
<organism evidence="2 3">
    <name type="scientific">Candidatus Magasanikbacteria bacterium RIFOXYD2_FULL_41_14</name>
    <dbReference type="NCBI Taxonomy" id="1798709"/>
    <lineage>
        <taxon>Bacteria</taxon>
        <taxon>Candidatus Magasanikiibacteriota</taxon>
    </lineage>
</organism>
<gene>
    <name evidence="2" type="ORF">A2538_01420</name>
</gene>
<evidence type="ECO:0000313" key="2">
    <source>
        <dbReference type="EMBL" id="OGH94178.1"/>
    </source>
</evidence>
<feature type="transmembrane region" description="Helical" evidence="1">
    <location>
        <begin position="49"/>
        <end position="68"/>
    </location>
</feature>
<dbReference type="Proteomes" id="UP000178254">
    <property type="component" value="Unassembled WGS sequence"/>
</dbReference>
<accession>A0A1F6PDI7</accession>
<keyword evidence="1" id="KW-0812">Transmembrane</keyword>
<dbReference type="EMBL" id="MFRE01000011">
    <property type="protein sequence ID" value="OGH94178.1"/>
    <property type="molecule type" value="Genomic_DNA"/>
</dbReference>